<sequence>MGALCFSDWPEARSKHLPNLTACQFSISHHNPWIRPSSPEARAKPNIFIDLFTRTTPGFRCGSAIFRCKIPFKPSPSCAKHTGAQRGARICEPTITYLQSQRARGVGGEHTYPGLTAVGVTGFTPRSLRLVWKCVGCPWCLARPLFPLNCVMSASLFLAAPGFPRSDAEPRARGEDGIPVSGTLIDRTERRGSFRRDERRGGRARARSGRFLLGFHQERSSVLIQSNI</sequence>
<evidence type="ECO:0000313" key="2">
    <source>
        <dbReference type="Proteomes" id="UP001157502"/>
    </source>
</evidence>
<accession>A0ACC2FQP0</accession>
<reference evidence="1" key="1">
    <citation type="submission" date="2021-05" db="EMBL/GenBank/DDBJ databases">
        <authorList>
            <person name="Pan Q."/>
            <person name="Jouanno E."/>
            <person name="Zahm M."/>
            <person name="Klopp C."/>
            <person name="Cabau C."/>
            <person name="Louis A."/>
            <person name="Berthelot C."/>
            <person name="Parey E."/>
            <person name="Roest Crollius H."/>
            <person name="Montfort J."/>
            <person name="Robinson-Rechavi M."/>
            <person name="Bouchez O."/>
            <person name="Lampietro C."/>
            <person name="Lopez Roques C."/>
            <person name="Donnadieu C."/>
            <person name="Postlethwait J."/>
            <person name="Bobe J."/>
            <person name="Dillon D."/>
            <person name="Chandos A."/>
            <person name="von Hippel F."/>
            <person name="Guiguen Y."/>
        </authorList>
    </citation>
    <scope>NUCLEOTIDE SEQUENCE</scope>
    <source>
        <strain evidence="1">YG-Jan2019</strain>
    </source>
</reference>
<proteinExistence type="predicted"/>
<organism evidence="1 2">
    <name type="scientific">Dallia pectoralis</name>
    <name type="common">Alaska blackfish</name>
    <dbReference type="NCBI Taxonomy" id="75939"/>
    <lineage>
        <taxon>Eukaryota</taxon>
        <taxon>Metazoa</taxon>
        <taxon>Chordata</taxon>
        <taxon>Craniata</taxon>
        <taxon>Vertebrata</taxon>
        <taxon>Euteleostomi</taxon>
        <taxon>Actinopterygii</taxon>
        <taxon>Neopterygii</taxon>
        <taxon>Teleostei</taxon>
        <taxon>Protacanthopterygii</taxon>
        <taxon>Esociformes</taxon>
        <taxon>Umbridae</taxon>
        <taxon>Dallia</taxon>
    </lineage>
</organism>
<dbReference type="EMBL" id="CM055750">
    <property type="protein sequence ID" value="KAJ7993709.1"/>
    <property type="molecule type" value="Genomic_DNA"/>
</dbReference>
<protein>
    <submittedName>
        <fullName evidence="1">Uncharacterized protein</fullName>
    </submittedName>
</protein>
<evidence type="ECO:0000313" key="1">
    <source>
        <dbReference type="EMBL" id="KAJ7993709.1"/>
    </source>
</evidence>
<keyword evidence="2" id="KW-1185">Reference proteome</keyword>
<comment type="caution">
    <text evidence="1">The sequence shown here is derived from an EMBL/GenBank/DDBJ whole genome shotgun (WGS) entry which is preliminary data.</text>
</comment>
<gene>
    <name evidence="1" type="ORF">DPEC_G00257490</name>
</gene>
<name>A0ACC2FQP0_DALPE</name>
<dbReference type="Proteomes" id="UP001157502">
    <property type="component" value="Chromosome 23"/>
</dbReference>